<gene>
    <name evidence="5" type="ORF">QN277_028085</name>
</gene>
<dbReference type="InterPro" id="IPR007118">
    <property type="entry name" value="Expan_Lol_pI"/>
</dbReference>
<evidence type="ECO:0008006" key="7">
    <source>
        <dbReference type="Google" id="ProtNLM"/>
    </source>
</evidence>
<dbReference type="InterPro" id="IPR036749">
    <property type="entry name" value="Expansin_CBD_sf"/>
</dbReference>
<feature type="signal peptide" evidence="2">
    <location>
        <begin position="1"/>
        <end position="23"/>
    </location>
</feature>
<dbReference type="PANTHER" id="PTHR31692:SF2">
    <property type="entry name" value="EXPANSIN-LIKE B1"/>
    <property type="match status" value="1"/>
</dbReference>
<evidence type="ECO:0000313" key="5">
    <source>
        <dbReference type="EMBL" id="KAK4262536.1"/>
    </source>
</evidence>
<keyword evidence="6" id="KW-1185">Reference proteome</keyword>
<dbReference type="InterPro" id="IPR007117">
    <property type="entry name" value="Expansin_CBD"/>
</dbReference>
<dbReference type="GO" id="GO:0005576">
    <property type="term" value="C:extracellular region"/>
    <property type="evidence" value="ECO:0007669"/>
    <property type="project" value="InterPro"/>
</dbReference>
<dbReference type="PROSITE" id="PS50843">
    <property type="entry name" value="EXPANSIN_CBD"/>
    <property type="match status" value="1"/>
</dbReference>
<dbReference type="SUPFAM" id="SSF50685">
    <property type="entry name" value="Barwin-like endoglucanases"/>
    <property type="match status" value="1"/>
</dbReference>
<dbReference type="SUPFAM" id="SSF49590">
    <property type="entry name" value="PHL pollen allergen"/>
    <property type="match status" value="1"/>
</dbReference>
<evidence type="ECO:0000256" key="2">
    <source>
        <dbReference type="SAM" id="SignalP"/>
    </source>
</evidence>
<keyword evidence="2" id="KW-0732">Signal</keyword>
<dbReference type="Proteomes" id="UP001293593">
    <property type="component" value="Unassembled WGS sequence"/>
</dbReference>
<comment type="similarity">
    <text evidence="1">Belongs to the expansin family.</text>
</comment>
<evidence type="ECO:0000313" key="6">
    <source>
        <dbReference type="Proteomes" id="UP001293593"/>
    </source>
</evidence>
<dbReference type="InterPro" id="IPR007112">
    <property type="entry name" value="Expansin/allergen_DPBB_dom"/>
</dbReference>
<reference evidence="5" key="1">
    <citation type="submission" date="2023-10" db="EMBL/GenBank/DDBJ databases">
        <title>Chromosome-level genome of the transformable northern wattle, Acacia crassicarpa.</title>
        <authorList>
            <person name="Massaro I."/>
            <person name="Sinha N.R."/>
            <person name="Poethig S."/>
            <person name="Leichty A.R."/>
        </authorList>
    </citation>
    <scope>NUCLEOTIDE SEQUENCE</scope>
    <source>
        <strain evidence="5">Acra3RX</strain>
        <tissue evidence="5">Leaf</tissue>
    </source>
</reference>
<dbReference type="Gene3D" id="2.40.40.10">
    <property type="entry name" value="RlpA-like domain"/>
    <property type="match status" value="1"/>
</dbReference>
<dbReference type="Pfam" id="PF03330">
    <property type="entry name" value="DPBB_1"/>
    <property type="match status" value="1"/>
</dbReference>
<accession>A0AAE1J2I1</accession>
<dbReference type="GO" id="GO:0009653">
    <property type="term" value="P:anatomical structure morphogenesis"/>
    <property type="evidence" value="ECO:0007669"/>
    <property type="project" value="UniProtKB-ARBA"/>
</dbReference>
<dbReference type="AlphaFoldDB" id="A0AAE1J2I1"/>
<dbReference type="InterPro" id="IPR009009">
    <property type="entry name" value="RlpA-like_DPBB"/>
</dbReference>
<dbReference type="PROSITE" id="PS50842">
    <property type="entry name" value="EXPANSIN_EG45"/>
    <property type="match status" value="1"/>
</dbReference>
<dbReference type="InterPro" id="IPR036908">
    <property type="entry name" value="RlpA-like_sf"/>
</dbReference>
<dbReference type="Pfam" id="PF01357">
    <property type="entry name" value="Expansin_C"/>
    <property type="match status" value="1"/>
</dbReference>
<evidence type="ECO:0000259" key="3">
    <source>
        <dbReference type="PROSITE" id="PS50842"/>
    </source>
</evidence>
<dbReference type="Gene3D" id="2.60.40.760">
    <property type="entry name" value="Expansin, cellulose-binding-like domain"/>
    <property type="match status" value="1"/>
</dbReference>
<name>A0AAE1J2I1_9FABA</name>
<feature type="chain" id="PRO_5041929318" description="Expansin" evidence="2">
    <location>
        <begin position="24"/>
        <end position="247"/>
    </location>
</feature>
<protein>
    <recommendedName>
        <fullName evidence="7">Expansin</fullName>
    </recommendedName>
</protein>
<dbReference type="PANTHER" id="PTHR31692">
    <property type="entry name" value="EXPANSIN-B3"/>
    <property type="match status" value="1"/>
</dbReference>
<dbReference type="CDD" id="cd22277">
    <property type="entry name" value="DPBB_EXLB_N"/>
    <property type="match status" value="1"/>
</dbReference>
<comment type="caution">
    <text evidence="5">The sequence shown here is derived from an EMBL/GenBank/DDBJ whole genome shotgun (WGS) entry which is preliminary data.</text>
</comment>
<proteinExistence type="inferred from homology"/>
<sequence>MGLHSKYQVVLVCVLLLPALCLSQFTDSRATFYTRPDGGGTPTGACGFGDYGGTENSGWVAGVSDALWRGGAGCGACYQVRCKDTKLCSADGVTIAVTDMGSGDRTDFVMSLNGFLTLGVNPTASEQLRKNGTIDIQYRRVPCIFDGSNVKIKINENSRFPDYLAIAVIYVPGSNDVVSIQISNNNGRDWRPLRRAFGAVFDISNPSRGPFKVRVQFSGSQTWVESPNNVIPADWNVGAIYDSGIHA</sequence>
<evidence type="ECO:0000259" key="4">
    <source>
        <dbReference type="PROSITE" id="PS50843"/>
    </source>
</evidence>
<feature type="domain" description="Expansin-like CBD" evidence="4">
    <location>
        <begin position="162"/>
        <end position="243"/>
    </location>
</feature>
<feature type="domain" description="Expansin-like EG45" evidence="3">
    <location>
        <begin position="43"/>
        <end position="148"/>
    </location>
</feature>
<dbReference type="EMBL" id="JAWXYG010000009">
    <property type="protein sequence ID" value="KAK4262536.1"/>
    <property type="molecule type" value="Genomic_DNA"/>
</dbReference>
<dbReference type="SMART" id="SM00837">
    <property type="entry name" value="DPBB_1"/>
    <property type="match status" value="1"/>
</dbReference>
<organism evidence="5 6">
    <name type="scientific">Acacia crassicarpa</name>
    <name type="common">northern wattle</name>
    <dbReference type="NCBI Taxonomy" id="499986"/>
    <lineage>
        <taxon>Eukaryota</taxon>
        <taxon>Viridiplantae</taxon>
        <taxon>Streptophyta</taxon>
        <taxon>Embryophyta</taxon>
        <taxon>Tracheophyta</taxon>
        <taxon>Spermatophyta</taxon>
        <taxon>Magnoliopsida</taxon>
        <taxon>eudicotyledons</taxon>
        <taxon>Gunneridae</taxon>
        <taxon>Pentapetalae</taxon>
        <taxon>rosids</taxon>
        <taxon>fabids</taxon>
        <taxon>Fabales</taxon>
        <taxon>Fabaceae</taxon>
        <taxon>Caesalpinioideae</taxon>
        <taxon>mimosoid clade</taxon>
        <taxon>Acacieae</taxon>
        <taxon>Acacia</taxon>
    </lineage>
</organism>
<evidence type="ECO:0000256" key="1">
    <source>
        <dbReference type="RuleBase" id="RU003460"/>
    </source>
</evidence>
<dbReference type="PRINTS" id="PR01225">
    <property type="entry name" value="EXPANSNFAMLY"/>
</dbReference>